<evidence type="ECO:0000259" key="12">
    <source>
        <dbReference type="Pfam" id="PF00999"/>
    </source>
</evidence>
<keyword evidence="2 9" id="KW-0813">Transport</keyword>
<evidence type="ECO:0000256" key="3">
    <source>
        <dbReference type="ARBA" id="ARBA00022692"/>
    </source>
</evidence>
<dbReference type="GO" id="GO:0015385">
    <property type="term" value="F:sodium:proton antiporter activity"/>
    <property type="evidence" value="ECO:0007669"/>
    <property type="project" value="InterPro"/>
</dbReference>
<accession>A0A0L0G0C7</accession>
<feature type="transmembrane region" description="Helical" evidence="11">
    <location>
        <begin position="12"/>
        <end position="32"/>
    </location>
</feature>
<evidence type="ECO:0000256" key="4">
    <source>
        <dbReference type="ARBA" id="ARBA00022989"/>
    </source>
</evidence>
<name>A0A0L0G0C7_9EUKA</name>
<dbReference type="EMBL" id="KQ242011">
    <property type="protein sequence ID" value="KNC81653.1"/>
    <property type="molecule type" value="Genomic_DNA"/>
</dbReference>
<feature type="region of interest" description="Disordered" evidence="10">
    <location>
        <begin position="519"/>
        <end position="564"/>
    </location>
</feature>
<feature type="transmembrane region" description="Helical" evidence="11">
    <location>
        <begin position="73"/>
        <end position="90"/>
    </location>
</feature>
<feature type="transmembrane region" description="Helical" evidence="11">
    <location>
        <begin position="288"/>
        <end position="310"/>
    </location>
</feature>
<dbReference type="Pfam" id="PF00999">
    <property type="entry name" value="Na_H_Exchanger"/>
    <property type="match status" value="1"/>
</dbReference>
<dbReference type="GeneID" id="25906544"/>
<feature type="transmembrane region" description="Helical" evidence="11">
    <location>
        <begin position="44"/>
        <end position="61"/>
    </location>
</feature>
<feature type="transmembrane region" description="Helical" evidence="11">
    <location>
        <begin position="133"/>
        <end position="151"/>
    </location>
</feature>
<evidence type="ECO:0000256" key="9">
    <source>
        <dbReference type="RuleBase" id="RU003722"/>
    </source>
</evidence>
<dbReference type="Proteomes" id="UP000054560">
    <property type="component" value="Unassembled WGS sequence"/>
</dbReference>
<dbReference type="InterPro" id="IPR004709">
    <property type="entry name" value="NaH_exchanger"/>
</dbReference>
<sequence length="564" mass="62671">NRCGDGPAESKASAIVFMLVILLTSVTLGNVISKYKFPYLPESGMFVIVGVASGFIAYKVFGVEERSIDEDTFFLYLLPPIIFQSSAFAPSKTLLFSNLPSIIVLAVIGTVMCMLIIGALVFVSGLLPATESLLWGSLISAVDPIAVLAVFSNYGIDPQLSCIVFGESMANDGVAVVLFQASKDFLNLELSGEVFNLMVSKFFKVFFGSTLIGLASGLLIAFITRHVTFHYGGAQAEMVAITCLSFIPYYVCQALEWSGIVGLMFEALVFQLYTWHNISLESKQHLEFTFEVLASSMETAIFVYLGFSMYMDTPFYTWTAKAVSVAISACVFSRFVMTFTLIPLANMFRIEKVELKNQLMFWYSGLRGAIGFALVTNIPRYDPISEKGTKYADELNMLTSSVIIFTIFVQGGLVLPVMQYLDINMTGAYAEPEEEKTADESDEYEYEDTAGFGAVHRFFNNKIHLKYLKPFLVRSLPVEVEIEDQYFTGYAKPERKLSQATFNLVSNFEEKKSIRRQSLTHTRVRSYGTNGTRSPAISPVSARRQKSGSLDSRPRRGSRGSPFN</sequence>
<evidence type="ECO:0000256" key="2">
    <source>
        <dbReference type="ARBA" id="ARBA00022448"/>
    </source>
</evidence>
<evidence type="ECO:0000256" key="11">
    <source>
        <dbReference type="SAM" id="Phobius"/>
    </source>
</evidence>
<feature type="transmembrane region" description="Helical" evidence="11">
    <location>
        <begin position="102"/>
        <end position="127"/>
    </location>
</feature>
<evidence type="ECO:0000256" key="6">
    <source>
        <dbReference type="ARBA" id="ARBA00023065"/>
    </source>
</evidence>
<keyword evidence="4 11" id="KW-1133">Transmembrane helix</keyword>
<feature type="transmembrane region" description="Helical" evidence="11">
    <location>
        <begin position="202"/>
        <end position="224"/>
    </location>
</feature>
<protein>
    <recommendedName>
        <fullName evidence="9">Sodium/hydrogen exchanger</fullName>
    </recommendedName>
</protein>
<dbReference type="GO" id="GO:0015386">
    <property type="term" value="F:potassium:proton antiporter activity"/>
    <property type="evidence" value="ECO:0007669"/>
    <property type="project" value="TreeGrafter"/>
</dbReference>
<comment type="subcellular location">
    <subcellularLocation>
        <location evidence="1">Membrane</location>
        <topology evidence="1">Multi-pass membrane protein</topology>
    </subcellularLocation>
</comment>
<dbReference type="GO" id="GO:0005886">
    <property type="term" value="C:plasma membrane"/>
    <property type="evidence" value="ECO:0007669"/>
    <property type="project" value="TreeGrafter"/>
</dbReference>
<feature type="transmembrane region" description="Helical" evidence="11">
    <location>
        <begin position="398"/>
        <end position="418"/>
    </location>
</feature>
<gene>
    <name evidence="13" type="ORF">SARC_06040</name>
</gene>
<keyword evidence="14" id="KW-1185">Reference proteome</keyword>
<dbReference type="GO" id="GO:0051453">
    <property type="term" value="P:regulation of intracellular pH"/>
    <property type="evidence" value="ECO:0007669"/>
    <property type="project" value="TreeGrafter"/>
</dbReference>
<keyword evidence="7 11" id="KW-0472">Membrane</keyword>
<organism evidence="13 14">
    <name type="scientific">Sphaeroforma arctica JP610</name>
    <dbReference type="NCBI Taxonomy" id="667725"/>
    <lineage>
        <taxon>Eukaryota</taxon>
        <taxon>Ichthyosporea</taxon>
        <taxon>Ichthyophonida</taxon>
        <taxon>Sphaeroforma</taxon>
    </lineage>
</organism>
<dbReference type="PANTHER" id="PTHR10110:SF187">
    <property type="entry name" value="SODIUM_HYDROGEN EXCHANGER"/>
    <property type="match status" value="1"/>
</dbReference>
<proteinExistence type="inferred from homology"/>
<dbReference type="InterPro" id="IPR006153">
    <property type="entry name" value="Cation/H_exchanger_TM"/>
</dbReference>
<dbReference type="STRING" id="667725.A0A0L0G0C7"/>
<dbReference type="RefSeq" id="XP_014155555.1">
    <property type="nucleotide sequence ID" value="XM_014300080.1"/>
</dbReference>
<dbReference type="InterPro" id="IPR018422">
    <property type="entry name" value="Cation/H_exchanger_CPA1"/>
</dbReference>
<feature type="compositionally biased region" description="Polar residues" evidence="10">
    <location>
        <begin position="519"/>
        <end position="535"/>
    </location>
</feature>
<feature type="domain" description="Cation/H+ exchanger transmembrane" evidence="12">
    <location>
        <begin position="28"/>
        <end position="418"/>
    </location>
</feature>
<feature type="transmembrane region" description="Helical" evidence="11">
    <location>
        <begin position="360"/>
        <end position="378"/>
    </location>
</feature>
<evidence type="ECO:0000256" key="1">
    <source>
        <dbReference type="ARBA" id="ARBA00004141"/>
    </source>
</evidence>
<evidence type="ECO:0000256" key="5">
    <source>
        <dbReference type="ARBA" id="ARBA00023053"/>
    </source>
</evidence>
<keyword evidence="5" id="KW-0915">Sodium</keyword>
<dbReference type="GO" id="GO:0098719">
    <property type="term" value="P:sodium ion import across plasma membrane"/>
    <property type="evidence" value="ECO:0007669"/>
    <property type="project" value="TreeGrafter"/>
</dbReference>
<keyword evidence="3 9" id="KW-0812">Transmembrane</keyword>
<evidence type="ECO:0000313" key="14">
    <source>
        <dbReference type="Proteomes" id="UP000054560"/>
    </source>
</evidence>
<feature type="transmembrane region" description="Helical" evidence="11">
    <location>
        <begin position="322"/>
        <end position="348"/>
    </location>
</feature>
<dbReference type="NCBIfam" id="TIGR00840">
    <property type="entry name" value="b_cpa1"/>
    <property type="match status" value="1"/>
</dbReference>
<keyword evidence="8 9" id="KW-0739">Sodium transport</keyword>
<feature type="transmembrane region" description="Helical" evidence="11">
    <location>
        <begin position="231"/>
        <end position="251"/>
    </location>
</feature>
<dbReference type="PANTHER" id="PTHR10110">
    <property type="entry name" value="SODIUM/HYDROGEN EXCHANGER"/>
    <property type="match status" value="1"/>
</dbReference>
<dbReference type="AlphaFoldDB" id="A0A0L0G0C7"/>
<reference evidence="13 14" key="1">
    <citation type="submission" date="2011-02" db="EMBL/GenBank/DDBJ databases">
        <title>The Genome Sequence of Sphaeroforma arctica JP610.</title>
        <authorList>
            <consortium name="The Broad Institute Genome Sequencing Platform"/>
            <person name="Russ C."/>
            <person name="Cuomo C."/>
            <person name="Young S.K."/>
            <person name="Zeng Q."/>
            <person name="Gargeya S."/>
            <person name="Alvarado L."/>
            <person name="Berlin A."/>
            <person name="Chapman S.B."/>
            <person name="Chen Z."/>
            <person name="Freedman E."/>
            <person name="Gellesch M."/>
            <person name="Goldberg J."/>
            <person name="Griggs A."/>
            <person name="Gujja S."/>
            <person name="Heilman E."/>
            <person name="Heiman D."/>
            <person name="Howarth C."/>
            <person name="Mehta T."/>
            <person name="Neiman D."/>
            <person name="Pearson M."/>
            <person name="Roberts A."/>
            <person name="Saif S."/>
            <person name="Shea T."/>
            <person name="Shenoy N."/>
            <person name="Sisk P."/>
            <person name="Stolte C."/>
            <person name="Sykes S."/>
            <person name="White J."/>
            <person name="Yandava C."/>
            <person name="Burger G."/>
            <person name="Gray M.W."/>
            <person name="Holland P.W.H."/>
            <person name="King N."/>
            <person name="Lang F.B.F."/>
            <person name="Roger A.J."/>
            <person name="Ruiz-Trillo I."/>
            <person name="Haas B."/>
            <person name="Nusbaum C."/>
            <person name="Birren B."/>
        </authorList>
    </citation>
    <scope>NUCLEOTIDE SEQUENCE [LARGE SCALE GENOMIC DNA]</scope>
    <source>
        <strain evidence="13 14">JP610</strain>
    </source>
</reference>
<keyword evidence="9" id="KW-0050">Antiport</keyword>
<comment type="similarity">
    <text evidence="9">Belongs to the monovalent cation:proton antiporter 1 (CPA1) transporter (TC 2.A.36) family.</text>
</comment>
<evidence type="ECO:0000256" key="8">
    <source>
        <dbReference type="ARBA" id="ARBA00023201"/>
    </source>
</evidence>
<feature type="transmembrane region" description="Helical" evidence="11">
    <location>
        <begin position="257"/>
        <end position="276"/>
    </location>
</feature>
<evidence type="ECO:0000256" key="7">
    <source>
        <dbReference type="ARBA" id="ARBA00023136"/>
    </source>
</evidence>
<evidence type="ECO:0000313" key="13">
    <source>
        <dbReference type="EMBL" id="KNC81653.1"/>
    </source>
</evidence>
<dbReference type="OrthoDB" id="196264at2759"/>
<feature type="non-terminal residue" evidence="13">
    <location>
        <position position="1"/>
    </location>
</feature>
<dbReference type="Gene3D" id="6.10.140.1330">
    <property type="match status" value="1"/>
</dbReference>
<evidence type="ECO:0000256" key="10">
    <source>
        <dbReference type="SAM" id="MobiDB-lite"/>
    </source>
</evidence>
<dbReference type="eggNOG" id="KOG1965">
    <property type="taxonomic scope" value="Eukaryota"/>
</dbReference>
<keyword evidence="6 9" id="KW-0406">Ion transport</keyword>
<dbReference type="PRINTS" id="PR01084">
    <property type="entry name" value="NAHEXCHNGR"/>
</dbReference>